<evidence type="ECO:0000256" key="4">
    <source>
        <dbReference type="ARBA" id="ARBA00023002"/>
    </source>
</evidence>
<dbReference type="InterPro" id="IPR001128">
    <property type="entry name" value="Cyt_P450"/>
</dbReference>
<dbReference type="RefSeq" id="XP_024737913.1">
    <property type="nucleotide sequence ID" value="XM_024885799.1"/>
</dbReference>
<dbReference type="SUPFAM" id="SSF48264">
    <property type="entry name" value="Cytochrome P450"/>
    <property type="match status" value="1"/>
</dbReference>
<proteinExistence type="inferred from homology"/>
<organism evidence="10 11">
    <name type="scientific">Hyaloscypha bicolor E</name>
    <dbReference type="NCBI Taxonomy" id="1095630"/>
    <lineage>
        <taxon>Eukaryota</taxon>
        <taxon>Fungi</taxon>
        <taxon>Dikarya</taxon>
        <taxon>Ascomycota</taxon>
        <taxon>Pezizomycotina</taxon>
        <taxon>Leotiomycetes</taxon>
        <taxon>Helotiales</taxon>
        <taxon>Hyaloscyphaceae</taxon>
        <taxon>Hyaloscypha</taxon>
        <taxon>Hyaloscypha bicolor</taxon>
    </lineage>
</organism>
<dbReference type="InterPro" id="IPR017972">
    <property type="entry name" value="Cyt_P450_CS"/>
</dbReference>
<comment type="cofactor">
    <cofactor evidence="1 7">
        <name>heme</name>
        <dbReference type="ChEBI" id="CHEBI:30413"/>
    </cofactor>
</comment>
<gene>
    <name evidence="10" type="ORF">K444DRAFT_652482</name>
</gene>
<evidence type="ECO:0000256" key="2">
    <source>
        <dbReference type="ARBA" id="ARBA00010617"/>
    </source>
</evidence>
<accession>A0A2J6TDD6</accession>
<dbReference type="Pfam" id="PF00067">
    <property type="entry name" value="p450"/>
    <property type="match status" value="1"/>
</dbReference>
<dbReference type="InParanoid" id="A0A2J6TDD6"/>
<dbReference type="GO" id="GO:0016705">
    <property type="term" value="F:oxidoreductase activity, acting on paired donors, with incorporation or reduction of molecular oxygen"/>
    <property type="evidence" value="ECO:0007669"/>
    <property type="project" value="InterPro"/>
</dbReference>
<keyword evidence="4 8" id="KW-0560">Oxidoreductase</keyword>
<dbReference type="Gene3D" id="1.10.630.10">
    <property type="entry name" value="Cytochrome P450"/>
    <property type="match status" value="1"/>
</dbReference>
<dbReference type="GO" id="GO:0020037">
    <property type="term" value="F:heme binding"/>
    <property type="evidence" value="ECO:0007669"/>
    <property type="project" value="InterPro"/>
</dbReference>
<keyword evidence="11" id="KW-1185">Reference proteome</keyword>
<evidence type="ECO:0000256" key="3">
    <source>
        <dbReference type="ARBA" id="ARBA00022723"/>
    </source>
</evidence>
<keyword evidence="7 8" id="KW-0349">Heme</keyword>
<evidence type="ECO:0000313" key="10">
    <source>
        <dbReference type="EMBL" id="PMD61009.1"/>
    </source>
</evidence>
<dbReference type="PROSITE" id="PS00086">
    <property type="entry name" value="CYTOCHROME_P450"/>
    <property type="match status" value="1"/>
</dbReference>
<protein>
    <submittedName>
        <fullName evidence="10">Cytochrome P450</fullName>
    </submittedName>
</protein>
<dbReference type="InterPro" id="IPR047146">
    <property type="entry name" value="Cyt_P450_E_CYP52_fungi"/>
</dbReference>
<feature type="binding site" description="axial binding residue" evidence="7">
    <location>
        <position position="448"/>
    </location>
    <ligand>
        <name>heme</name>
        <dbReference type="ChEBI" id="CHEBI:30413"/>
    </ligand>
    <ligandPart>
        <name>Fe</name>
        <dbReference type="ChEBI" id="CHEBI:18248"/>
    </ligandPart>
</feature>
<evidence type="ECO:0000313" key="11">
    <source>
        <dbReference type="Proteomes" id="UP000235371"/>
    </source>
</evidence>
<keyword evidence="9" id="KW-0812">Transmembrane</keyword>
<dbReference type="PRINTS" id="PR00463">
    <property type="entry name" value="EP450I"/>
</dbReference>
<keyword evidence="3 7" id="KW-0479">Metal-binding</keyword>
<dbReference type="PANTHER" id="PTHR24287">
    <property type="entry name" value="P450, PUTATIVE (EUROFUNG)-RELATED"/>
    <property type="match status" value="1"/>
</dbReference>
<dbReference type="InterPro" id="IPR036396">
    <property type="entry name" value="Cyt_P450_sf"/>
</dbReference>
<dbReference type="AlphaFoldDB" id="A0A2J6TDD6"/>
<dbReference type="STRING" id="1095630.A0A2J6TDD6"/>
<feature type="transmembrane region" description="Helical" evidence="9">
    <location>
        <begin position="300"/>
        <end position="320"/>
    </location>
</feature>
<evidence type="ECO:0000256" key="8">
    <source>
        <dbReference type="RuleBase" id="RU000461"/>
    </source>
</evidence>
<keyword evidence="6 8" id="KW-0503">Monooxygenase</keyword>
<evidence type="ECO:0000256" key="5">
    <source>
        <dbReference type="ARBA" id="ARBA00023004"/>
    </source>
</evidence>
<evidence type="ECO:0000256" key="7">
    <source>
        <dbReference type="PIRSR" id="PIRSR602401-1"/>
    </source>
</evidence>
<reference evidence="10 11" key="1">
    <citation type="submission" date="2016-04" db="EMBL/GenBank/DDBJ databases">
        <title>A degradative enzymes factory behind the ericoid mycorrhizal symbiosis.</title>
        <authorList>
            <consortium name="DOE Joint Genome Institute"/>
            <person name="Martino E."/>
            <person name="Morin E."/>
            <person name="Grelet G."/>
            <person name="Kuo A."/>
            <person name="Kohler A."/>
            <person name="Daghino S."/>
            <person name="Barry K."/>
            <person name="Choi C."/>
            <person name="Cichocki N."/>
            <person name="Clum A."/>
            <person name="Copeland A."/>
            <person name="Hainaut M."/>
            <person name="Haridas S."/>
            <person name="Labutti K."/>
            <person name="Lindquist E."/>
            <person name="Lipzen A."/>
            <person name="Khouja H.-R."/>
            <person name="Murat C."/>
            <person name="Ohm R."/>
            <person name="Olson A."/>
            <person name="Spatafora J."/>
            <person name="Veneault-Fourrey C."/>
            <person name="Henrissat B."/>
            <person name="Grigoriev I."/>
            <person name="Martin F."/>
            <person name="Perotto S."/>
        </authorList>
    </citation>
    <scope>NUCLEOTIDE SEQUENCE [LARGE SCALE GENOMIC DNA]</scope>
    <source>
        <strain evidence="10 11">E</strain>
    </source>
</reference>
<name>A0A2J6TDD6_9HELO</name>
<keyword evidence="5 7" id="KW-0408">Iron</keyword>
<dbReference type="GO" id="GO:0004497">
    <property type="term" value="F:monooxygenase activity"/>
    <property type="evidence" value="ECO:0007669"/>
    <property type="project" value="UniProtKB-KW"/>
</dbReference>
<evidence type="ECO:0000256" key="6">
    <source>
        <dbReference type="ARBA" id="ARBA00023033"/>
    </source>
</evidence>
<evidence type="ECO:0000256" key="1">
    <source>
        <dbReference type="ARBA" id="ARBA00001971"/>
    </source>
</evidence>
<dbReference type="PRINTS" id="PR00385">
    <property type="entry name" value="P450"/>
</dbReference>
<dbReference type="Proteomes" id="UP000235371">
    <property type="component" value="Unassembled WGS sequence"/>
</dbReference>
<sequence>MNSTLIILPVAIAWTLAYLVYVQVDLYRRRRRNGCQPAPHASPWDPLLGLRHATALHRAMRSRRNLEHFDNMFKRFGNTFEVGLLGNLMHVTCEPENIQAILATKFSDWDMGPRRRWATFEFVGVGIFSADGQDWVHARAVSRPQLTRSYFSDTSPWEKHLQVWFEVMQDQDQVPAGSAVELQEWVQRFTLDVGTELLSGRPLDVLRPHGAHVGRRFLWALDRANTMISERLRAGKLSFLVHDTKLQEARRVLHEHVDPIVLEAIASHKEGGDIEADGKYTIPRALASEGMPAEQIRDHVLNMLLAAVGSEAALISTLFFCIAKYPVVQERLRVEISETLGGRLPAYEDIKNLKYLNWVIKEVLRLYPPVPQNLRVANKDTVLPVGGGPNGRSPVFIPKGRECSFSSYSLHRRHDLWGDDALEFKPERWEKERPTWNYIPFSGGPRICLGQQLALVGAGYVLVRFMQQYSVFKGPDPPQEWTEKLNITCFVNQGVWVKLG</sequence>
<dbReference type="OrthoDB" id="1470350at2759"/>
<evidence type="ECO:0000256" key="9">
    <source>
        <dbReference type="SAM" id="Phobius"/>
    </source>
</evidence>
<dbReference type="GO" id="GO:0005506">
    <property type="term" value="F:iron ion binding"/>
    <property type="evidence" value="ECO:0007669"/>
    <property type="project" value="InterPro"/>
</dbReference>
<keyword evidence="9" id="KW-0472">Membrane</keyword>
<dbReference type="CDD" id="cd11063">
    <property type="entry name" value="CYP52"/>
    <property type="match status" value="1"/>
</dbReference>
<feature type="transmembrane region" description="Helical" evidence="9">
    <location>
        <begin position="6"/>
        <end position="24"/>
    </location>
</feature>
<dbReference type="InterPro" id="IPR002401">
    <property type="entry name" value="Cyt_P450_E_grp-I"/>
</dbReference>
<dbReference type="PANTHER" id="PTHR24287:SF17">
    <property type="entry name" value="P450, PUTATIVE (EUROFUNG)-RELATED"/>
    <property type="match status" value="1"/>
</dbReference>
<dbReference type="GeneID" id="36593876"/>
<comment type="similarity">
    <text evidence="2 8">Belongs to the cytochrome P450 family.</text>
</comment>
<dbReference type="EMBL" id="KZ613787">
    <property type="protein sequence ID" value="PMD61009.1"/>
    <property type="molecule type" value="Genomic_DNA"/>
</dbReference>
<keyword evidence="9" id="KW-1133">Transmembrane helix</keyword>